<keyword evidence="3" id="KW-1185">Reference proteome</keyword>
<accession>A0A7X2D1W6</accession>
<evidence type="ECO:0000313" key="2">
    <source>
        <dbReference type="EMBL" id="MQW39847.1"/>
    </source>
</evidence>
<dbReference type="Proteomes" id="UP000439550">
    <property type="component" value="Unassembled WGS sequence"/>
</dbReference>
<sequence>MKTLKKSLDYSNIMAPKLFALFIIYQIPTGMLYAWTILGDKKVSILIALLILIVTAFVLIFFLSKAKEINLVNWRLHSLWEHKWAVILGILIAIVWFQFILNAVFDFFKVGSSVSANQQLINSMASKAPEYLMVILTAIFAPICEELIF</sequence>
<comment type="caution">
    <text evidence="2">The sequence shown here is derived from an EMBL/GenBank/DDBJ whole genome shotgun (WGS) entry which is preliminary data.</text>
</comment>
<dbReference type="AlphaFoldDB" id="A0A7X2D1W6"/>
<gene>
    <name evidence="2" type="ORF">GHI93_07905</name>
</gene>
<feature type="transmembrane region" description="Helical" evidence="1">
    <location>
        <begin position="84"/>
        <end position="105"/>
    </location>
</feature>
<dbReference type="RefSeq" id="WP_153496514.1">
    <property type="nucleotide sequence ID" value="NZ_CAXYUY010000011.1"/>
</dbReference>
<keyword evidence="1" id="KW-1133">Transmembrane helix</keyword>
<feature type="transmembrane region" description="Helical" evidence="1">
    <location>
        <begin position="20"/>
        <end position="38"/>
    </location>
</feature>
<organism evidence="2 3">
    <name type="scientific">Lactococcus hircilactis</name>
    <dbReference type="NCBI Taxonomy" id="1494462"/>
    <lineage>
        <taxon>Bacteria</taxon>
        <taxon>Bacillati</taxon>
        <taxon>Bacillota</taxon>
        <taxon>Bacilli</taxon>
        <taxon>Lactobacillales</taxon>
        <taxon>Streptococcaceae</taxon>
        <taxon>Lactococcus</taxon>
    </lineage>
</organism>
<name>A0A7X2D1W6_9LACT</name>
<evidence type="ECO:0000313" key="3">
    <source>
        <dbReference type="Proteomes" id="UP000439550"/>
    </source>
</evidence>
<dbReference type="EMBL" id="WITJ01000010">
    <property type="protein sequence ID" value="MQW39847.1"/>
    <property type="molecule type" value="Genomic_DNA"/>
</dbReference>
<keyword evidence="1" id="KW-0812">Transmembrane</keyword>
<feature type="transmembrane region" description="Helical" evidence="1">
    <location>
        <begin position="44"/>
        <end position="63"/>
    </location>
</feature>
<reference evidence="2 3" key="1">
    <citation type="submission" date="2019-10" db="EMBL/GenBank/DDBJ databases">
        <authorList>
            <person name="Dong K."/>
        </authorList>
    </citation>
    <scope>NUCLEOTIDE SEQUENCE [LARGE SCALE GENOMIC DNA]</scope>
    <source>
        <strain evidence="2 3">DSM 28960</strain>
    </source>
</reference>
<protein>
    <submittedName>
        <fullName evidence="2">Uncharacterized protein</fullName>
    </submittedName>
</protein>
<proteinExistence type="predicted"/>
<evidence type="ECO:0000256" key="1">
    <source>
        <dbReference type="SAM" id="Phobius"/>
    </source>
</evidence>
<keyword evidence="1" id="KW-0472">Membrane</keyword>